<dbReference type="Proteomes" id="UP000041254">
    <property type="component" value="Unassembled WGS sequence"/>
</dbReference>
<feature type="region of interest" description="Disordered" evidence="1">
    <location>
        <begin position="193"/>
        <end position="214"/>
    </location>
</feature>
<evidence type="ECO:0000313" key="2">
    <source>
        <dbReference type="EMBL" id="CEL91652.1"/>
    </source>
</evidence>
<proteinExistence type="predicted"/>
<name>A0A0G4E8X9_VITBC</name>
<gene>
    <name evidence="2" type="ORF">Vbra_10812</name>
</gene>
<dbReference type="VEuPathDB" id="CryptoDB:Vbra_10812"/>
<dbReference type="InParanoid" id="A0A0G4E8X9"/>
<evidence type="ECO:0000256" key="1">
    <source>
        <dbReference type="SAM" id="MobiDB-lite"/>
    </source>
</evidence>
<feature type="region of interest" description="Disordered" evidence="1">
    <location>
        <begin position="1"/>
        <end position="25"/>
    </location>
</feature>
<dbReference type="AlphaFoldDB" id="A0A0G4E8X9"/>
<organism evidence="2 3">
    <name type="scientific">Vitrella brassicaformis (strain CCMP3155)</name>
    <dbReference type="NCBI Taxonomy" id="1169540"/>
    <lineage>
        <taxon>Eukaryota</taxon>
        <taxon>Sar</taxon>
        <taxon>Alveolata</taxon>
        <taxon>Colpodellida</taxon>
        <taxon>Vitrellaceae</taxon>
        <taxon>Vitrella</taxon>
    </lineage>
</organism>
<evidence type="ECO:0000313" key="3">
    <source>
        <dbReference type="Proteomes" id="UP000041254"/>
    </source>
</evidence>
<sequence>MQLNRKVSNQQVLQGNESSPDSRCDLHTPAEALRRLKSHRCLSSNITITARSPLLSAFASLPPLPPPGSAMHADAGDRHAMNGRAYESSTMSDLHRAVYRCEYVPPKDVEMRDGKGREVVHKWEMAFRSVTCSLLTGACQQACIVSAYDDFSIIVNANPFEAIITKSDSTLRKKLDEYGVKYTTISPIALPGTPQSISRAATDPSQIKAERQARKGRPPSVLFITGRYNVSSLLSFWRHHVMERACSRGSAGDRQQYASEMGQGVGLGASNGKAAGGNVEYLSRIVCDRPFVGGELQPLRVAALTAEQTKTPVPLSEAPTQPLKKLKNEDGAAINIHDADGDKTPNPLTAEEDNQEVYKLRLEGLCLPCQVHRIADSLRRALPAPAGGFSLDLGPEESCYAPDLGSGKAQKDLSRVLRGEGKNGVGRGEMMPAIGSGEEMPMVEADGRREEEEKVAVLRQCCRVGSVVVEGDEWVIRCRFGA</sequence>
<keyword evidence="3" id="KW-1185">Reference proteome</keyword>
<feature type="compositionally biased region" description="Polar residues" evidence="1">
    <location>
        <begin position="193"/>
        <end position="205"/>
    </location>
</feature>
<feature type="compositionally biased region" description="Polar residues" evidence="1">
    <location>
        <begin position="1"/>
        <end position="19"/>
    </location>
</feature>
<reference evidence="2 3" key="1">
    <citation type="submission" date="2014-11" db="EMBL/GenBank/DDBJ databases">
        <authorList>
            <person name="Zhu J."/>
            <person name="Qi W."/>
            <person name="Song R."/>
        </authorList>
    </citation>
    <scope>NUCLEOTIDE SEQUENCE [LARGE SCALE GENOMIC DNA]</scope>
</reference>
<protein>
    <submittedName>
        <fullName evidence="2">Uncharacterized protein</fullName>
    </submittedName>
</protein>
<dbReference type="EMBL" id="CDMY01000007">
    <property type="protein sequence ID" value="CEL91652.1"/>
    <property type="molecule type" value="Genomic_DNA"/>
</dbReference>
<accession>A0A0G4E8X9</accession>